<evidence type="ECO:0000259" key="1">
    <source>
        <dbReference type="Pfam" id="PF14452"/>
    </source>
</evidence>
<proteinExistence type="predicted"/>
<dbReference type="Proteomes" id="UP001610063">
    <property type="component" value="Unassembled WGS sequence"/>
</dbReference>
<dbReference type="InterPro" id="IPR027802">
    <property type="entry name" value="Multi-ubiquitin_dom"/>
</dbReference>
<keyword evidence="3" id="KW-1185">Reference proteome</keyword>
<protein>
    <submittedName>
        <fullName evidence="2">Multiubiquitin domain-containing protein</fullName>
    </submittedName>
</protein>
<feature type="domain" description="Multi-ubiquitin" evidence="1">
    <location>
        <begin position="17"/>
        <end position="82"/>
    </location>
</feature>
<dbReference type="EMBL" id="JBIPKE010000014">
    <property type="protein sequence ID" value="MFH6983105.1"/>
    <property type="molecule type" value="Genomic_DNA"/>
</dbReference>
<evidence type="ECO:0000313" key="2">
    <source>
        <dbReference type="EMBL" id="MFH6983105.1"/>
    </source>
</evidence>
<evidence type="ECO:0000313" key="3">
    <source>
        <dbReference type="Proteomes" id="UP001610063"/>
    </source>
</evidence>
<sequence>MSTINKRGEKPPKNKSYKVLVDGDKFEFNKSVVTGEEILIKVGKTPPECHTLYQKLKGCDFEKISLDEVVDLANPGIEKFTIKPPEVFHYTLDEEPETTDSKTLSANQILQNGGIEPVEDYYLIEIDNSGREIPHKENPDTPIEMKCPGSKFVSVFRGEMPVS</sequence>
<dbReference type="Pfam" id="PF14452">
    <property type="entry name" value="Multi_ubiq"/>
    <property type="match status" value="1"/>
</dbReference>
<dbReference type="RefSeq" id="WP_395416679.1">
    <property type="nucleotide sequence ID" value="NZ_JBIPKE010000014.1"/>
</dbReference>
<accession>A0ABW7N7X2</accession>
<gene>
    <name evidence="2" type="ORF">ACHKAR_06625</name>
</gene>
<reference evidence="2 3" key="1">
    <citation type="journal article" date="2013" name="Int. J. Syst. Evol. Microbiol.">
        <title>Marinoscillum luteum sp. nov., isolated from marine sediment.</title>
        <authorList>
            <person name="Cha I.T."/>
            <person name="Park S.J."/>
            <person name="Kim S.J."/>
            <person name="Kim J.G."/>
            <person name="Jung M.Y."/>
            <person name="Shin K.S."/>
            <person name="Kwon K.K."/>
            <person name="Yang S.H."/>
            <person name="Seo Y.S."/>
            <person name="Rhee S.K."/>
        </authorList>
    </citation>
    <scope>NUCLEOTIDE SEQUENCE [LARGE SCALE GENOMIC DNA]</scope>
    <source>
        <strain evidence="2 3">KCTC 23939</strain>
    </source>
</reference>
<comment type="caution">
    <text evidence="2">The sequence shown here is derived from an EMBL/GenBank/DDBJ whole genome shotgun (WGS) entry which is preliminary data.</text>
</comment>
<organism evidence="2 3">
    <name type="scientific">Marinoscillum luteum</name>
    <dbReference type="NCBI Taxonomy" id="861051"/>
    <lineage>
        <taxon>Bacteria</taxon>
        <taxon>Pseudomonadati</taxon>
        <taxon>Bacteroidota</taxon>
        <taxon>Cytophagia</taxon>
        <taxon>Cytophagales</taxon>
        <taxon>Reichenbachiellaceae</taxon>
        <taxon>Marinoscillum</taxon>
    </lineage>
</organism>
<name>A0ABW7N7X2_9BACT</name>